<dbReference type="GO" id="GO:0009401">
    <property type="term" value="P:phosphoenolpyruvate-dependent sugar phosphotransferase system"/>
    <property type="evidence" value="ECO:0007669"/>
    <property type="project" value="UniProtKB-KW"/>
</dbReference>
<keyword evidence="3" id="KW-0963">Cytoplasm</keyword>
<dbReference type="Proteomes" id="UP000274350">
    <property type="component" value="Chromosome"/>
</dbReference>
<evidence type="ECO:0000256" key="2">
    <source>
        <dbReference type="ARBA" id="ARBA00010736"/>
    </source>
</evidence>
<evidence type="ECO:0000256" key="4">
    <source>
        <dbReference type="ARBA" id="ARBA00022683"/>
    </source>
</evidence>
<dbReference type="Gene3D" id="3.30.1340.10">
    <property type="entry name" value="HPr-like"/>
    <property type="match status" value="1"/>
</dbReference>
<dbReference type="KEGG" id="upi:EJG51_010335"/>
<dbReference type="CDD" id="cd00367">
    <property type="entry name" value="PTS-HPr_like"/>
    <property type="match status" value="1"/>
</dbReference>
<dbReference type="InterPro" id="IPR001020">
    <property type="entry name" value="PTS_HPr_His_P_site"/>
</dbReference>
<dbReference type="Pfam" id="PF00381">
    <property type="entry name" value="PTS-HPr"/>
    <property type="match status" value="1"/>
</dbReference>
<dbReference type="AlphaFoldDB" id="A0A6M4A811"/>
<protein>
    <submittedName>
        <fullName evidence="6">HPr family phosphocarrier protein</fullName>
    </submittedName>
</protein>
<dbReference type="PANTHER" id="PTHR33705:SF2">
    <property type="entry name" value="PHOSPHOCARRIER PROTEIN NPR"/>
    <property type="match status" value="1"/>
</dbReference>
<evidence type="ECO:0000313" key="6">
    <source>
        <dbReference type="EMBL" id="QJQ06189.1"/>
    </source>
</evidence>
<sequence length="89" mass="9790">MIQQEIEIINKLGLHARASAKLTQLGGKFKCEVWLTRNSRRVNGKSIMGVMMLAAGKGSKVLLETNGPEEQECFDAIVALINDRFGEGE</sequence>
<dbReference type="PRINTS" id="PR00107">
    <property type="entry name" value="PHOSPHOCPHPR"/>
</dbReference>
<keyword evidence="4" id="KW-0598">Phosphotransferase system</keyword>
<gene>
    <name evidence="6" type="ORF">EJG51_010335</name>
</gene>
<dbReference type="InterPro" id="IPR035895">
    <property type="entry name" value="HPr-like_sf"/>
</dbReference>
<comment type="similarity">
    <text evidence="2">Belongs to the HPr family.</text>
</comment>
<name>A0A6M4A811_9BURK</name>
<evidence type="ECO:0000259" key="5">
    <source>
        <dbReference type="PROSITE" id="PS51350"/>
    </source>
</evidence>
<dbReference type="OrthoDB" id="9798965at2"/>
<dbReference type="PROSITE" id="PS00589">
    <property type="entry name" value="PTS_HPR_SER"/>
    <property type="match status" value="1"/>
</dbReference>
<keyword evidence="7" id="KW-1185">Reference proteome</keyword>
<dbReference type="GO" id="GO:0005737">
    <property type="term" value="C:cytoplasm"/>
    <property type="evidence" value="ECO:0007669"/>
    <property type="project" value="UniProtKB-SubCell"/>
</dbReference>
<dbReference type="PROSITE" id="PS51350">
    <property type="entry name" value="PTS_HPR_DOM"/>
    <property type="match status" value="1"/>
</dbReference>
<dbReference type="SUPFAM" id="SSF55594">
    <property type="entry name" value="HPr-like"/>
    <property type="match status" value="1"/>
</dbReference>
<accession>A0A6M4A811</accession>
<evidence type="ECO:0000256" key="1">
    <source>
        <dbReference type="ARBA" id="ARBA00004496"/>
    </source>
</evidence>
<dbReference type="InterPro" id="IPR050399">
    <property type="entry name" value="HPr"/>
</dbReference>
<dbReference type="PANTHER" id="PTHR33705">
    <property type="entry name" value="PHOSPHOCARRIER PROTEIN HPR"/>
    <property type="match status" value="1"/>
</dbReference>
<dbReference type="InterPro" id="IPR000032">
    <property type="entry name" value="HPr-like"/>
</dbReference>
<organism evidence="6 7">
    <name type="scientific">Undibacterium piscinae</name>
    <dbReference type="NCBI Taxonomy" id="2495591"/>
    <lineage>
        <taxon>Bacteria</taxon>
        <taxon>Pseudomonadati</taxon>
        <taxon>Pseudomonadota</taxon>
        <taxon>Betaproteobacteria</taxon>
        <taxon>Burkholderiales</taxon>
        <taxon>Oxalobacteraceae</taxon>
        <taxon>Undibacterium</taxon>
    </lineage>
</organism>
<proteinExistence type="inferred from homology"/>
<dbReference type="PROSITE" id="PS00369">
    <property type="entry name" value="PTS_HPR_HIS"/>
    <property type="match status" value="1"/>
</dbReference>
<evidence type="ECO:0000256" key="3">
    <source>
        <dbReference type="ARBA" id="ARBA00022490"/>
    </source>
</evidence>
<dbReference type="EMBL" id="CP051152">
    <property type="protein sequence ID" value="QJQ06189.1"/>
    <property type="molecule type" value="Genomic_DNA"/>
</dbReference>
<feature type="domain" description="HPr" evidence="5">
    <location>
        <begin position="1"/>
        <end position="88"/>
    </location>
</feature>
<evidence type="ECO:0000313" key="7">
    <source>
        <dbReference type="Proteomes" id="UP000274350"/>
    </source>
</evidence>
<comment type="subcellular location">
    <subcellularLocation>
        <location evidence="1">Cytoplasm</location>
    </subcellularLocation>
</comment>
<dbReference type="NCBIfam" id="TIGR01003">
    <property type="entry name" value="PTS_HPr_family"/>
    <property type="match status" value="1"/>
</dbReference>
<dbReference type="InterPro" id="IPR002114">
    <property type="entry name" value="PTS_HPr_Ser_P_site"/>
</dbReference>
<reference evidence="6 7" key="1">
    <citation type="journal article" date="2019" name="Int. J. Syst. Evol. Microbiol.">
        <title>Undibacterium piscinae sp. nov., isolated from Korean shiner intestine.</title>
        <authorList>
            <person name="Lee S.Y."/>
            <person name="Kang W."/>
            <person name="Kim P.S."/>
            <person name="Kim H.S."/>
            <person name="Sung H."/>
            <person name="Shin N.R."/>
            <person name="Whon T.W."/>
            <person name="Yun J.H."/>
            <person name="Lee J.Y."/>
            <person name="Lee J.Y."/>
            <person name="Jung M.J."/>
            <person name="Jeong Y.S."/>
            <person name="Tak E.J."/>
            <person name="Han J.E."/>
            <person name="Hyun D.W."/>
            <person name="Kang M.S."/>
            <person name="Lee K.E."/>
            <person name="Lee B.H."/>
            <person name="Bae J.W."/>
        </authorList>
    </citation>
    <scope>NUCLEOTIDE SEQUENCE [LARGE SCALE GENOMIC DNA]</scope>
    <source>
        <strain evidence="6 7">S11R28</strain>
    </source>
</reference>